<evidence type="ECO:0000256" key="1">
    <source>
        <dbReference type="SAM" id="Phobius"/>
    </source>
</evidence>
<evidence type="ECO:0000313" key="3">
    <source>
        <dbReference type="Proteomes" id="UP000587586"/>
    </source>
</evidence>
<reference evidence="3" key="1">
    <citation type="submission" date="2020-06" db="EMBL/GenBank/DDBJ databases">
        <title>Draft genomic sequecing of Geomonas sp. Red745.</title>
        <authorList>
            <person name="Itoh H."/>
            <person name="Xu Z.X."/>
            <person name="Ushijima N."/>
            <person name="Masuda Y."/>
            <person name="Shiratori Y."/>
            <person name="Senoo K."/>
        </authorList>
    </citation>
    <scope>NUCLEOTIDE SEQUENCE [LARGE SCALE GENOMIC DNA]</scope>
    <source>
        <strain evidence="3">Red745</strain>
    </source>
</reference>
<comment type="caution">
    <text evidence="2">The sequence shown here is derived from an EMBL/GenBank/DDBJ whole genome shotgun (WGS) entry which is preliminary data.</text>
</comment>
<keyword evidence="1" id="KW-0472">Membrane</keyword>
<dbReference type="AlphaFoldDB" id="A0A6V8N4L8"/>
<feature type="transmembrane region" description="Helical" evidence="1">
    <location>
        <begin position="317"/>
        <end position="334"/>
    </location>
</feature>
<feature type="transmembrane region" description="Helical" evidence="1">
    <location>
        <begin position="22"/>
        <end position="43"/>
    </location>
</feature>
<protein>
    <recommendedName>
        <fullName evidence="4">Glycosyltransferase RgtA/B/C/D-like domain-containing protein</fullName>
    </recommendedName>
</protein>
<evidence type="ECO:0000313" key="2">
    <source>
        <dbReference type="EMBL" id="GFO67518.1"/>
    </source>
</evidence>
<organism evidence="2 3">
    <name type="scientific">Geomonas limicola</name>
    <dbReference type="NCBI Taxonomy" id="2740186"/>
    <lineage>
        <taxon>Bacteria</taxon>
        <taxon>Pseudomonadati</taxon>
        <taxon>Thermodesulfobacteriota</taxon>
        <taxon>Desulfuromonadia</taxon>
        <taxon>Geobacterales</taxon>
        <taxon>Geobacteraceae</taxon>
        <taxon>Geomonas</taxon>
    </lineage>
</organism>
<dbReference type="EMBL" id="BLXZ01000002">
    <property type="protein sequence ID" value="GFO67518.1"/>
    <property type="molecule type" value="Genomic_DNA"/>
</dbReference>
<keyword evidence="1" id="KW-0812">Transmembrane</keyword>
<feature type="transmembrane region" description="Helical" evidence="1">
    <location>
        <begin position="143"/>
        <end position="162"/>
    </location>
</feature>
<sequence>MTRDQVATPATAETPALRARKIALSVFAATFVVQSVKFLLYLADGEIWGHQLLNLLGWKPGLLDFDGAYGHPGTTLLELAALFHFLGLPDYPSFALGTALLVAALTAACSALCFLLQPRSWWWLATAFLLTFSRFYIDATPPVAVVMPGVTLMALLSCWLWLQEKAVARSFAALLGTLIGILAATRLDVSLFVGGPLFVLFCYRAGRGALLPGLAGGVAAFFAGNPFLWFMPVQHLKDLYWKFSYHYAHYKGSVSLSALEWSFVMPLAALGMLWFLVQLRSPRKEEPLPRPVLLGYLALTLLAVSLLVSSKYQAVRYLYPFVTFWEVLLARFVLELTPDTCTFPLSAARFDKKTALALLGFIIPTQVLGYLWVFKWFGPRP</sequence>
<evidence type="ECO:0008006" key="4">
    <source>
        <dbReference type="Google" id="ProtNLM"/>
    </source>
</evidence>
<dbReference type="RefSeq" id="WP_183360056.1">
    <property type="nucleotide sequence ID" value="NZ_BLXZ01000002.1"/>
</dbReference>
<keyword evidence="1" id="KW-1133">Transmembrane helix</keyword>
<dbReference type="Proteomes" id="UP000587586">
    <property type="component" value="Unassembled WGS sequence"/>
</dbReference>
<feature type="transmembrane region" description="Helical" evidence="1">
    <location>
        <begin position="121"/>
        <end position="137"/>
    </location>
</feature>
<proteinExistence type="predicted"/>
<feature type="transmembrane region" description="Helical" evidence="1">
    <location>
        <begin position="213"/>
        <end position="233"/>
    </location>
</feature>
<name>A0A6V8N4L8_9BACT</name>
<feature type="transmembrane region" description="Helical" evidence="1">
    <location>
        <begin position="254"/>
        <end position="276"/>
    </location>
</feature>
<feature type="transmembrane region" description="Helical" evidence="1">
    <location>
        <begin position="94"/>
        <end position="116"/>
    </location>
</feature>
<feature type="transmembrane region" description="Helical" evidence="1">
    <location>
        <begin position="354"/>
        <end position="374"/>
    </location>
</feature>
<feature type="transmembrane region" description="Helical" evidence="1">
    <location>
        <begin position="288"/>
        <end position="308"/>
    </location>
</feature>
<feature type="transmembrane region" description="Helical" evidence="1">
    <location>
        <begin position="174"/>
        <end position="201"/>
    </location>
</feature>
<keyword evidence="3" id="KW-1185">Reference proteome</keyword>
<accession>A0A6V8N4L8</accession>
<gene>
    <name evidence="2" type="ORF">GMLC_10970</name>
</gene>